<dbReference type="GO" id="GO:0046872">
    <property type="term" value="F:metal ion binding"/>
    <property type="evidence" value="ECO:0007669"/>
    <property type="project" value="UniProtKB-UniRule"/>
</dbReference>
<dbReference type="SUPFAM" id="SSF111331">
    <property type="entry name" value="NAD kinase/diacylglycerol kinase-like"/>
    <property type="match status" value="1"/>
</dbReference>
<dbReference type="Pfam" id="PF01513">
    <property type="entry name" value="NAD_kinase"/>
    <property type="match status" value="1"/>
</dbReference>
<dbReference type="InterPro" id="IPR016064">
    <property type="entry name" value="NAD/diacylglycerol_kinase_sf"/>
</dbReference>
<dbReference type="eggNOG" id="COG0061">
    <property type="taxonomic scope" value="Bacteria"/>
</dbReference>
<dbReference type="Gene3D" id="2.60.200.30">
    <property type="entry name" value="Probable inorganic polyphosphate/atp-NAD kinase, domain 2"/>
    <property type="match status" value="1"/>
</dbReference>
<dbReference type="GO" id="GO:0019674">
    <property type="term" value="P:NAD+ metabolic process"/>
    <property type="evidence" value="ECO:0007669"/>
    <property type="project" value="InterPro"/>
</dbReference>
<keyword evidence="1 6" id="KW-0808">Transferase</keyword>
<dbReference type="STRING" id="1142394.PSMK_14460"/>
<keyword evidence="3 6" id="KW-0521">NADP</keyword>
<name>I0IEB7_PHYMF</name>
<evidence type="ECO:0000256" key="2">
    <source>
        <dbReference type="ARBA" id="ARBA00022777"/>
    </source>
</evidence>
<sequence>MSVERVDLGDGAEARDPAVRAVGEAAVPAGGVPRVRVLLLVNAGKEPVLEALRSFEPWLEERAEVVGRFETGDTAGREDELPDADVAMVLGGDGTFLSQARVLVDRGVPMLGINFGKVGFLAEWDIDYVKRHWASIACGGCRVTQRILMDVDVYGPEVPLYDTGAHEPLSTHLAMNDAVINAGPPYRVCEFDLAIEPAEVRQPAVTIAGDGIVVSTPSGSTAYNLSAGGPIVSPGVEAMMITALSPYTLAFRPIVFGADADVWITLTRGNDGTALVIDGQAAAVLEEGSHVHVRRHHPMLTLIQNPELTYWSMLSHKMRWAVRPRKD</sequence>
<accession>I0IEB7</accession>
<evidence type="ECO:0000256" key="5">
    <source>
        <dbReference type="ARBA" id="ARBA00047925"/>
    </source>
</evidence>
<dbReference type="GO" id="GO:0003951">
    <property type="term" value="F:NAD+ kinase activity"/>
    <property type="evidence" value="ECO:0007669"/>
    <property type="project" value="UniProtKB-UniRule"/>
</dbReference>
<keyword evidence="6" id="KW-0963">Cytoplasm</keyword>
<evidence type="ECO:0000313" key="7">
    <source>
        <dbReference type="EMBL" id="BAM03605.1"/>
    </source>
</evidence>
<dbReference type="PANTHER" id="PTHR20275">
    <property type="entry name" value="NAD KINASE"/>
    <property type="match status" value="1"/>
</dbReference>
<dbReference type="Pfam" id="PF20143">
    <property type="entry name" value="NAD_kinase_C"/>
    <property type="match status" value="1"/>
</dbReference>
<dbReference type="Proteomes" id="UP000007881">
    <property type="component" value="Chromosome"/>
</dbReference>
<feature type="binding site" evidence="6">
    <location>
        <position position="210"/>
    </location>
    <ligand>
        <name>NAD(+)</name>
        <dbReference type="ChEBI" id="CHEBI:57540"/>
    </ligand>
</feature>
<dbReference type="AlphaFoldDB" id="I0IEB7"/>
<evidence type="ECO:0000256" key="6">
    <source>
        <dbReference type="HAMAP-Rule" id="MF_00361"/>
    </source>
</evidence>
<comment type="caution">
    <text evidence="6">Lacks conserved residue(s) required for the propagation of feature annotation.</text>
</comment>
<dbReference type="GO" id="GO:0005737">
    <property type="term" value="C:cytoplasm"/>
    <property type="evidence" value="ECO:0007669"/>
    <property type="project" value="UniProtKB-SubCell"/>
</dbReference>
<evidence type="ECO:0000256" key="3">
    <source>
        <dbReference type="ARBA" id="ARBA00022857"/>
    </source>
</evidence>
<dbReference type="EC" id="2.7.1.23" evidence="6"/>
<comment type="cofactor">
    <cofactor evidence="6">
        <name>a divalent metal cation</name>
        <dbReference type="ChEBI" id="CHEBI:60240"/>
    </cofactor>
</comment>
<protein>
    <recommendedName>
        <fullName evidence="6">NAD kinase</fullName>
        <ecNumber evidence="6">2.7.1.23</ecNumber>
    </recommendedName>
    <alternativeName>
        <fullName evidence="6">ATP-dependent NAD kinase</fullName>
    </alternativeName>
</protein>
<feature type="binding site" evidence="6">
    <location>
        <position position="280"/>
    </location>
    <ligand>
        <name>NAD(+)</name>
        <dbReference type="ChEBI" id="CHEBI:57540"/>
    </ligand>
</feature>
<gene>
    <name evidence="6" type="primary">nadK</name>
    <name evidence="7" type="synonym">ppnK</name>
    <name evidence="7" type="ordered locus">PSMK_14460</name>
</gene>
<keyword evidence="8" id="KW-1185">Reference proteome</keyword>
<dbReference type="InterPro" id="IPR017438">
    <property type="entry name" value="ATP-NAD_kinase_N"/>
</dbReference>
<dbReference type="HOGENOM" id="CLU_008831_0_0_0"/>
<feature type="binding site" evidence="6">
    <location>
        <begin position="176"/>
        <end position="177"/>
    </location>
    <ligand>
        <name>NAD(+)</name>
        <dbReference type="ChEBI" id="CHEBI:57540"/>
    </ligand>
</feature>
<keyword evidence="2 6" id="KW-0418">Kinase</keyword>
<evidence type="ECO:0000256" key="1">
    <source>
        <dbReference type="ARBA" id="ARBA00022679"/>
    </source>
</evidence>
<dbReference type="InterPro" id="IPR017437">
    <property type="entry name" value="ATP-NAD_kinase_PpnK-typ_C"/>
</dbReference>
<dbReference type="HAMAP" id="MF_00361">
    <property type="entry name" value="NAD_kinase"/>
    <property type="match status" value="1"/>
</dbReference>
<dbReference type="EMBL" id="AP012338">
    <property type="protein sequence ID" value="BAM03605.1"/>
    <property type="molecule type" value="Genomic_DNA"/>
</dbReference>
<comment type="function">
    <text evidence="6">Involved in the regulation of the intracellular balance of NAD and NADP, and is a key enzyme in the biosynthesis of NADP. Catalyzes specifically the phosphorylation on 2'-hydroxyl of the adenosine moiety of NAD to yield NADP.</text>
</comment>
<dbReference type="GO" id="GO:0051287">
    <property type="term" value="F:NAD binding"/>
    <property type="evidence" value="ECO:0007669"/>
    <property type="project" value="UniProtKB-ARBA"/>
</dbReference>
<feature type="binding site" evidence="6">
    <location>
        <begin position="221"/>
        <end position="226"/>
    </location>
    <ligand>
        <name>NAD(+)</name>
        <dbReference type="ChEBI" id="CHEBI:57540"/>
    </ligand>
</feature>
<dbReference type="RefSeq" id="WP_014436824.1">
    <property type="nucleotide sequence ID" value="NC_017080.1"/>
</dbReference>
<dbReference type="PANTHER" id="PTHR20275:SF0">
    <property type="entry name" value="NAD KINASE"/>
    <property type="match status" value="1"/>
</dbReference>
<organism evidence="7 8">
    <name type="scientific">Phycisphaera mikurensis (strain NBRC 102666 / KCTC 22515 / FYK2301M01)</name>
    <dbReference type="NCBI Taxonomy" id="1142394"/>
    <lineage>
        <taxon>Bacteria</taxon>
        <taxon>Pseudomonadati</taxon>
        <taxon>Planctomycetota</taxon>
        <taxon>Phycisphaerae</taxon>
        <taxon>Phycisphaerales</taxon>
        <taxon>Phycisphaeraceae</taxon>
        <taxon>Phycisphaera</taxon>
    </lineage>
</organism>
<dbReference type="KEGG" id="phm:PSMK_14460"/>
<keyword evidence="6" id="KW-0067">ATP-binding</keyword>
<dbReference type="Gene3D" id="3.40.50.10330">
    <property type="entry name" value="Probable inorganic polyphosphate/atp-NAD kinase, domain 1"/>
    <property type="match status" value="1"/>
</dbReference>
<feature type="binding site" evidence="6">
    <location>
        <position position="187"/>
    </location>
    <ligand>
        <name>NAD(+)</name>
        <dbReference type="ChEBI" id="CHEBI:57540"/>
    </ligand>
</feature>
<keyword evidence="6" id="KW-0547">Nucleotide-binding</keyword>
<dbReference type="InterPro" id="IPR002504">
    <property type="entry name" value="NADK"/>
</dbReference>
<evidence type="ECO:0000313" key="8">
    <source>
        <dbReference type="Proteomes" id="UP000007881"/>
    </source>
</evidence>
<comment type="catalytic activity">
    <reaction evidence="5 6">
        <text>NAD(+) + ATP = ADP + NADP(+) + H(+)</text>
        <dbReference type="Rhea" id="RHEA:18629"/>
        <dbReference type="ChEBI" id="CHEBI:15378"/>
        <dbReference type="ChEBI" id="CHEBI:30616"/>
        <dbReference type="ChEBI" id="CHEBI:57540"/>
        <dbReference type="ChEBI" id="CHEBI:58349"/>
        <dbReference type="ChEBI" id="CHEBI:456216"/>
        <dbReference type="EC" id="2.7.1.23"/>
    </reaction>
</comment>
<feature type="binding site" evidence="6">
    <location>
        <begin position="93"/>
        <end position="94"/>
    </location>
    <ligand>
        <name>NAD(+)</name>
        <dbReference type="ChEBI" id="CHEBI:57540"/>
    </ligand>
</feature>
<dbReference type="GO" id="GO:0006741">
    <property type="term" value="P:NADP+ biosynthetic process"/>
    <property type="evidence" value="ECO:0007669"/>
    <property type="project" value="UniProtKB-UniRule"/>
</dbReference>
<proteinExistence type="inferred from homology"/>
<keyword evidence="4 6" id="KW-0520">NAD</keyword>
<comment type="similarity">
    <text evidence="6">Belongs to the NAD kinase family.</text>
</comment>
<reference evidence="7 8" key="1">
    <citation type="submission" date="2012-02" db="EMBL/GenBank/DDBJ databases">
        <title>Complete genome sequence of Phycisphaera mikurensis NBRC 102666.</title>
        <authorList>
            <person name="Ankai A."/>
            <person name="Hosoyama A."/>
            <person name="Terui Y."/>
            <person name="Sekine M."/>
            <person name="Fukai R."/>
            <person name="Kato Y."/>
            <person name="Nakamura S."/>
            <person name="Yamada-Narita S."/>
            <person name="Kawakoshi A."/>
            <person name="Fukunaga Y."/>
            <person name="Yamazaki S."/>
            <person name="Fujita N."/>
        </authorList>
    </citation>
    <scope>NUCLEOTIDE SEQUENCE [LARGE SCALE GENOMIC DNA]</scope>
    <source>
        <strain evidence="8">NBRC 102666 / KCTC 22515 / FYK2301M01</strain>
    </source>
</reference>
<comment type="subcellular location">
    <subcellularLocation>
        <location evidence="6">Cytoplasm</location>
    </subcellularLocation>
</comment>
<evidence type="ECO:0000256" key="4">
    <source>
        <dbReference type="ARBA" id="ARBA00023027"/>
    </source>
</evidence>
<dbReference type="OrthoDB" id="9774737at2"/>
<dbReference type="GO" id="GO:0005524">
    <property type="term" value="F:ATP binding"/>
    <property type="evidence" value="ECO:0007669"/>
    <property type="project" value="UniProtKB-KW"/>
</dbReference>
<feature type="active site" description="Proton acceptor" evidence="6">
    <location>
        <position position="93"/>
    </location>
</feature>